<keyword evidence="1" id="KW-1133">Transmembrane helix</keyword>
<evidence type="ECO:0000313" key="2">
    <source>
        <dbReference type="EMBL" id="QDT43677.1"/>
    </source>
</evidence>
<accession>A0A517RIG2</accession>
<keyword evidence="1" id="KW-0472">Membrane</keyword>
<feature type="transmembrane region" description="Helical" evidence="1">
    <location>
        <begin position="294"/>
        <end position="315"/>
    </location>
</feature>
<evidence type="ECO:0000313" key="3">
    <source>
        <dbReference type="Proteomes" id="UP000317171"/>
    </source>
</evidence>
<dbReference type="KEGG" id="gaz:Pan241w_37790"/>
<keyword evidence="1" id="KW-0812">Transmembrane</keyword>
<dbReference type="EMBL" id="CP036269">
    <property type="protein sequence ID" value="QDT43677.1"/>
    <property type="molecule type" value="Genomic_DNA"/>
</dbReference>
<reference evidence="2 3" key="1">
    <citation type="submission" date="2019-02" db="EMBL/GenBank/DDBJ databases">
        <title>Deep-cultivation of Planctomycetes and their phenomic and genomic characterization uncovers novel biology.</title>
        <authorList>
            <person name="Wiegand S."/>
            <person name="Jogler M."/>
            <person name="Boedeker C."/>
            <person name="Pinto D."/>
            <person name="Vollmers J."/>
            <person name="Rivas-Marin E."/>
            <person name="Kohn T."/>
            <person name="Peeters S.H."/>
            <person name="Heuer A."/>
            <person name="Rast P."/>
            <person name="Oberbeckmann S."/>
            <person name="Bunk B."/>
            <person name="Jeske O."/>
            <person name="Meyerdierks A."/>
            <person name="Storesund J.E."/>
            <person name="Kallscheuer N."/>
            <person name="Luecker S."/>
            <person name="Lage O.M."/>
            <person name="Pohl T."/>
            <person name="Merkel B.J."/>
            <person name="Hornburger P."/>
            <person name="Mueller R.-W."/>
            <person name="Bruemmer F."/>
            <person name="Labrenz M."/>
            <person name="Spormann A.M."/>
            <person name="Op den Camp H."/>
            <person name="Overmann J."/>
            <person name="Amann R."/>
            <person name="Jetten M.S.M."/>
            <person name="Mascher T."/>
            <person name="Medema M.H."/>
            <person name="Devos D.P."/>
            <person name="Kaster A.-K."/>
            <person name="Ovreas L."/>
            <person name="Rohde M."/>
            <person name="Galperin M.Y."/>
            <person name="Jogler C."/>
        </authorList>
    </citation>
    <scope>NUCLEOTIDE SEQUENCE [LARGE SCALE GENOMIC DNA]</scope>
    <source>
        <strain evidence="2 3">Pan241w</strain>
    </source>
</reference>
<feature type="transmembrane region" description="Helical" evidence="1">
    <location>
        <begin position="145"/>
        <end position="176"/>
    </location>
</feature>
<organism evidence="2 3">
    <name type="scientific">Gimesia alba</name>
    <dbReference type="NCBI Taxonomy" id="2527973"/>
    <lineage>
        <taxon>Bacteria</taxon>
        <taxon>Pseudomonadati</taxon>
        <taxon>Planctomycetota</taxon>
        <taxon>Planctomycetia</taxon>
        <taxon>Planctomycetales</taxon>
        <taxon>Planctomycetaceae</taxon>
        <taxon>Gimesia</taxon>
    </lineage>
</organism>
<keyword evidence="3" id="KW-1185">Reference proteome</keyword>
<name>A0A517RIG2_9PLAN</name>
<gene>
    <name evidence="2" type="ORF">Pan241w_37790</name>
</gene>
<dbReference type="RefSeq" id="WP_145218538.1">
    <property type="nucleotide sequence ID" value="NZ_CP036269.1"/>
</dbReference>
<dbReference type="AlphaFoldDB" id="A0A517RIG2"/>
<evidence type="ECO:0000256" key="1">
    <source>
        <dbReference type="SAM" id="Phobius"/>
    </source>
</evidence>
<feature type="transmembrane region" description="Helical" evidence="1">
    <location>
        <begin position="188"/>
        <end position="205"/>
    </location>
</feature>
<proteinExistence type="predicted"/>
<sequence length="666" mass="74607">MSVELVSESDLRAALRPYRVDANEFEAGIRTRIEAGVVPLQDNTLDMDDPLLTVAATFIPYPLITGGKIAGSGAKLSSLTLAQKLLGYAALPAISLFLLVGATFFSVRKIHNLQKENQSDINDAQEMQAAAQQWWRSHRLAACTVFAAVLILPMIGATWLLFLLLLTSFGLLLYFLSSFARRGIGNRLLIAQSCLSGLILLSMAMQNPYAGLSEIHFVDQKLISVVLLFGTLILLPIVIISVARLGGREAFESKQKSTHWLIILSTFLVPGALFLIALSLFGKPADNQPSIFGGYVWIFLAAMIAVQISVVIWAYRRHSRKTDATQHVARPEWIPGALYVCITLPFLLSLTNQIWRPATPTRILNYVEAFEQGPYPSITFRNWEIPARWTIEQGLHPDLSRARGVLDNEIATDQDLLTFTLGSAFRVGLVRPDQIKTLPDLEQKQRSLLPETSSRKPQQITSLNQYAWVFYALAESEQLSSEDRDFLEQRLLATLNAAVGDTANVLDTALRVTQLLEVIDRPINRDQYRKQVHEWLREFHSKQTHSFQIAGGFEQYQGVSASMLATSDAVELMQIYGVPEELDLNWVRSYLRPLYFRPAGDKWIAAVTLDRLNSLPGVTQPTWFEWLYYERSLVAAVLLVVLCLYATLSSPLPELETKTVNEPESD</sequence>
<feature type="transmembrane region" description="Helical" evidence="1">
    <location>
        <begin position="225"/>
        <end position="247"/>
    </location>
</feature>
<feature type="transmembrane region" description="Helical" evidence="1">
    <location>
        <begin position="336"/>
        <end position="355"/>
    </location>
</feature>
<feature type="transmembrane region" description="Helical" evidence="1">
    <location>
        <begin position="259"/>
        <end position="282"/>
    </location>
</feature>
<dbReference type="OrthoDB" id="225552at2"/>
<dbReference type="Proteomes" id="UP000317171">
    <property type="component" value="Chromosome"/>
</dbReference>
<protein>
    <submittedName>
        <fullName evidence="2">Uncharacterized protein</fullName>
    </submittedName>
</protein>
<feature type="transmembrane region" description="Helical" evidence="1">
    <location>
        <begin position="85"/>
        <end position="107"/>
    </location>
</feature>